<evidence type="ECO:0000256" key="2">
    <source>
        <dbReference type="SAM" id="MobiDB-lite"/>
    </source>
</evidence>
<feature type="compositionally biased region" description="Basic and acidic residues" evidence="2">
    <location>
        <begin position="214"/>
        <end position="238"/>
    </location>
</feature>
<dbReference type="Pfam" id="PF00992">
    <property type="entry name" value="Troponin"/>
    <property type="match status" value="1"/>
</dbReference>
<evidence type="ECO:0000256" key="1">
    <source>
        <dbReference type="ARBA" id="ARBA00009930"/>
    </source>
</evidence>
<accession>A0A914L8G9</accession>
<sequence>MSVAESEGVPAAKPASDEEAKRQALAAKKAEVRKRLEEAGKKGKKKKGFLTPERKKKLRKLLMIKAAENLKNQQKQLDSERQSVLSKRISACPDVDKIDDVGQLSKIYNDLFQKMLQLEEEKYDINFAVSQKDSEINEMTINVNDLRGKFKINEMTINVNDLRGKFVKPTLKKVSKYDNKFRKVLAGEGEATSTKPKEDFRAKLKAVEKKNVMEVLENKQKSKAEKPEWSKKGDEKGAGRRASAASSGGGAPPSPKKLTAGQAAPPPEEEEEEIIEDEGEGEEEEE</sequence>
<dbReference type="InterPro" id="IPR038077">
    <property type="entry name" value="Troponin_sf"/>
</dbReference>
<dbReference type="InterPro" id="IPR050875">
    <property type="entry name" value="Troponin_I"/>
</dbReference>
<reference evidence="4" key="1">
    <citation type="submission" date="2022-11" db="UniProtKB">
        <authorList>
            <consortium name="WormBaseParasite"/>
        </authorList>
    </citation>
    <scope>IDENTIFICATION</scope>
</reference>
<feature type="compositionally biased region" description="Basic and acidic residues" evidence="2">
    <location>
        <begin position="15"/>
        <end position="41"/>
    </location>
</feature>
<feature type="compositionally biased region" description="Acidic residues" evidence="2">
    <location>
        <begin position="267"/>
        <end position="286"/>
    </location>
</feature>
<dbReference type="AlphaFoldDB" id="A0A914L8G9"/>
<dbReference type="Gene3D" id="1.20.5.350">
    <property type="match status" value="2"/>
</dbReference>
<dbReference type="PANTHER" id="PTHR13738">
    <property type="entry name" value="TROPONIN I"/>
    <property type="match status" value="1"/>
</dbReference>
<evidence type="ECO:0000313" key="3">
    <source>
        <dbReference type="Proteomes" id="UP000887563"/>
    </source>
</evidence>
<feature type="region of interest" description="Disordered" evidence="2">
    <location>
        <begin position="214"/>
        <end position="286"/>
    </location>
</feature>
<keyword evidence="3" id="KW-1185">Reference proteome</keyword>
<dbReference type="InterPro" id="IPR001978">
    <property type="entry name" value="Troponin"/>
</dbReference>
<name>A0A914L8G9_MELIC</name>
<dbReference type="SUPFAM" id="SSF90250">
    <property type="entry name" value="Troponin coil-coiled subunits"/>
    <property type="match status" value="2"/>
</dbReference>
<evidence type="ECO:0000313" key="4">
    <source>
        <dbReference type="WBParaSite" id="Minc3s00338g10495"/>
    </source>
</evidence>
<dbReference type="WBParaSite" id="Minc3s00338g10495">
    <property type="protein sequence ID" value="Minc3s00338g10495"/>
    <property type="gene ID" value="Minc3s00338g10495"/>
</dbReference>
<protein>
    <submittedName>
        <fullName evidence="4">Uncharacterized protein</fullName>
    </submittedName>
</protein>
<dbReference type="Proteomes" id="UP000887563">
    <property type="component" value="Unplaced"/>
</dbReference>
<proteinExistence type="inferred from homology"/>
<organism evidence="3 4">
    <name type="scientific">Meloidogyne incognita</name>
    <name type="common">Southern root-knot nematode worm</name>
    <name type="synonym">Oxyuris incognita</name>
    <dbReference type="NCBI Taxonomy" id="6306"/>
    <lineage>
        <taxon>Eukaryota</taxon>
        <taxon>Metazoa</taxon>
        <taxon>Ecdysozoa</taxon>
        <taxon>Nematoda</taxon>
        <taxon>Chromadorea</taxon>
        <taxon>Rhabditida</taxon>
        <taxon>Tylenchina</taxon>
        <taxon>Tylenchomorpha</taxon>
        <taxon>Tylenchoidea</taxon>
        <taxon>Meloidogynidae</taxon>
        <taxon>Meloidogyninae</taxon>
        <taxon>Meloidogyne</taxon>
        <taxon>Meloidogyne incognita group</taxon>
    </lineage>
</organism>
<feature type="region of interest" description="Disordered" evidence="2">
    <location>
        <begin position="1"/>
        <end position="53"/>
    </location>
</feature>
<comment type="similarity">
    <text evidence="1">Belongs to the troponin I family.</text>
</comment>
<dbReference type="GO" id="GO:0006936">
    <property type="term" value="P:muscle contraction"/>
    <property type="evidence" value="ECO:0007669"/>
    <property type="project" value="TreeGrafter"/>
</dbReference>
<dbReference type="PANTHER" id="PTHR13738:SF1">
    <property type="entry name" value="TROPONIN I"/>
    <property type="match status" value="1"/>
</dbReference>
<feature type="compositionally biased region" description="Basic residues" evidence="2">
    <location>
        <begin position="42"/>
        <end position="53"/>
    </location>
</feature>
<dbReference type="GO" id="GO:0005861">
    <property type="term" value="C:troponin complex"/>
    <property type="evidence" value="ECO:0007669"/>
    <property type="project" value="InterPro"/>
</dbReference>